<proteinExistence type="inferred from homology"/>
<evidence type="ECO:0000313" key="7">
    <source>
        <dbReference type="Proteomes" id="UP000184368"/>
    </source>
</evidence>
<evidence type="ECO:0000256" key="1">
    <source>
        <dbReference type="ARBA" id="ARBA00010923"/>
    </source>
</evidence>
<dbReference type="EMBL" id="FQUO01000001">
    <property type="protein sequence ID" value="SHE45700.1"/>
    <property type="molecule type" value="Genomic_DNA"/>
</dbReference>
<dbReference type="RefSeq" id="WP_073039432.1">
    <property type="nucleotide sequence ID" value="NZ_FQUO01000001.1"/>
</dbReference>
<dbReference type="Pfam" id="PF01420">
    <property type="entry name" value="Methylase_S"/>
    <property type="match status" value="2"/>
</dbReference>
<organism evidence="6 7">
    <name type="scientific">Cnuella takakiae</name>
    <dbReference type="NCBI Taxonomy" id="1302690"/>
    <lineage>
        <taxon>Bacteria</taxon>
        <taxon>Pseudomonadati</taxon>
        <taxon>Bacteroidota</taxon>
        <taxon>Chitinophagia</taxon>
        <taxon>Chitinophagales</taxon>
        <taxon>Chitinophagaceae</taxon>
        <taxon>Cnuella</taxon>
    </lineage>
</organism>
<sequence>MIEEQTLNKTEIEWEEMLLGDAFEFEYGKALKKENRNGEGSYAVMGSNGIVGYHDEYLIKGPGIVVGRKGAAGEVTYIESDFWPIDTTYYVKPKKNISLKYGYYLLKSLRLNQFEKSTAIPGLNRNDAYSKGIFLPPIEQQNAIVSKIEELFSELDKGIEELKTAQQQLKVYRKAVLKWAFEGKLTNENVKEGELPEGWSWKTLEEIANVSGGLTKNSKREALPLKLPFLRVANVYFNEIELSELHMIGVTEKEIERVRLKKDDLLFVEGNGSVDQIGRVALWNGMVEGCVHQNHLIKARFNGDMISKYALYFYCSPEGRNAIKAQANSTSGLHTLSISKIAKLPIPICPSEVQSIVVQEIESRLSVCDKIEETILDGLKQADALRQSILKNAFECKIQ</sequence>
<dbReference type="STRING" id="1302690.BUE76_01775"/>
<feature type="domain" description="Type I restriction modification DNA specificity" evidence="5">
    <location>
        <begin position="196"/>
        <end position="380"/>
    </location>
</feature>
<evidence type="ECO:0000256" key="4">
    <source>
        <dbReference type="SAM" id="Coils"/>
    </source>
</evidence>
<keyword evidence="4" id="KW-0175">Coiled coil</keyword>
<dbReference type="SUPFAM" id="SSF116734">
    <property type="entry name" value="DNA methylase specificity domain"/>
    <property type="match status" value="2"/>
</dbReference>
<feature type="coiled-coil region" evidence="4">
    <location>
        <begin position="148"/>
        <end position="175"/>
    </location>
</feature>
<dbReference type="InterPro" id="IPR051212">
    <property type="entry name" value="Type-I_RE_S_subunit"/>
</dbReference>
<evidence type="ECO:0000313" key="6">
    <source>
        <dbReference type="EMBL" id="SHE45700.1"/>
    </source>
</evidence>
<comment type="similarity">
    <text evidence="1">Belongs to the type-I restriction system S methylase family.</text>
</comment>
<accession>A0A1M4TMK7</accession>
<protein>
    <submittedName>
        <fullName evidence="6">Type I restriction enzyme, S subunit</fullName>
    </submittedName>
</protein>
<dbReference type="AlphaFoldDB" id="A0A1M4TMK7"/>
<dbReference type="Proteomes" id="UP000184368">
    <property type="component" value="Unassembled WGS sequence"/>
</dbReference>
<dbReference type="CDD" id="cd17253">
    <property type="entry name" value="RMtype1_S_Eco933I-TRD2-CR2_like"/>
    <property type="match status" value="1"/>
</dbReference>
<evidence type="ECO:0000259" key="5">
    <source>
        <dbReference type="Pfam" id="PF01420"/>
    </source>
</evidence>
<dbReference type="InterPro" id="IPR000055">
    <property type="entry name" value="Restrct_endonuc_typeI_TRD"/>
</dbReference>
<dbReference type="GO" id="GO:0003677">
    <property type="term" value="F:DNA binding"/>
    <property type="evidence" value="ECO:0007669"/>
    <property type="project" value="UniProtKB-KW"/>
</dbReference>
<keyword evidence="3" id="KW-0238">DNA-binding</keyword>
<dbReference type="Gene3D" id="1.10.287.1120">
    <property type="entry name" value="Bipartite methylase S protein"/>
    <property type="match status" value="1"/>
</dbReference>
<gene>
    <name evidence="6" type="ORF">SAMN05444008_101446</name>
</gene>
<reference evidence="6 7" key="1">
    <citation type="submission" date="2016-11" db="EMBL/GenBank/DDBJ databases">
        <authorList>
            <person name="Jaros S."/>
            <person name="Januszkiewicz K."/>
            <person name="Wedrychowicz H."/>
        </authorList>
    </citation>
    <scope>NUCLEOTIDE SEQUENCE [LARGE SCALE GENOMIC DNA]</scope>
    <source>
        <strain evidence="6 7">DSM 26897</strain>
    </source>
</reference>
<dbReference type="OrthoDB" id="9816225at2"/>
<dbReference type="Gene3D" id="3.90.220.20">
    <property type="entry name" value="DNA methylase specificity domains"/>
    <property type="match status" value="2"/>
</dbReference>
<evidence type="ECO:0000256" key="2">
    <source>
        <dbReference type="ARBA" id="ARBA00022747"/>
    </source>
</evidence>
<dbReference type="CDD" id="cd17267">
    <property type="entry name" value="RMtype1_S_EcoAO83I-TRD1-CR1_like"/>
    <property type="match status" value="1"/>
</dbReference>
<keyword evidence="7" id="KW-1185">Reference proteome</keyword>
<dbReference type="PANTHER" id="PTHR43140:SF1">
    <property type="entry name" value="TYPE I RESTRICTION ENZYME ECOKI SPECIFICITY SUBUNIT"/>
    <property type="match status" value="1"/>
</dbReference>
<keyword evidence="2" id="KW-0680">Restriction system</keyword>
<dbReference type="GO" id="GO:0009307">
    <property type="term" value="P:DNA restriction-modification system"/>
    <property type="evidence" value="ECO:0007669"/>
    <property type="project" value="UniProtKB-KW"/>
</dbReference>
<name>A0A1M4TMK7_9BACT</name>
<dbReference type="InterPro" id="IPR044946">
    <property type="entry name" value="Restrct_endonuc_typeI_TRD_sf"/>
</dbReference>
<evidence type="ECO:0000256" key="3">
    <source>
        <dbReference type="ARBA" id="ARBA00023125"/>
    </source>
</evidence>
<dbReference type="PANTHER" id="PTHR43140">
    <property type="entry name" value="TYPE-1 RESTRICTION ENZYME ECOKI SPECIFICITY PROTEIN"/>
    <property type="match status" value="1"/>
</dbReference>
<feature type="domain" description="Type I restriction modification DNA specificity" evidence="5">
    <location>
        <begin position="12"/>
        <end position="161"/>
    </location>
</feature>